<organism evidence="1 2">
    <name type="scientific">Sulfitobacter undariae</name>
    <dbReference type="NCBI Taxonomy" id="1563671"/>
    <lineage>
        <taxon>Bacteria</taxon>
        <taxon>Pseudomonadati</taxon>
        <taxon>Pseudomonadota</taxon>
        <taxon>Alphaproteobacteria</taxon>
        <taxon>Rhodobacterales</taxon>
        <taxon>Roseobacteraceae</taxon>
        <taxon>Sulfitobacter</taxon>
    </lineage>
</organism>
<gene>
    <name evidence="1" type="ORF">GGR95_003714</name>
</gene>
<reference evidence="1 2" key="1">
    <citation type="submission" date="2020-08" db="EMBL/GenBank/DDBJ databases">
        <title>Genomic Encyclopedia of Type Strains, Phase IV (KMG-IV): sequencing the most valuable type-strain genomes for metagenomic binning, comparative biology and taxonomic classification.</title>
        <authorList>
            <person name="Goeker M."/>
        </authorList>
    </citation>
    <scope>NUCLEOTIDE SEQUENCE [LARGE SCALE GENOMIC DNA]</scope>
    <source>
        <strain evidence="1 2">DSM 102234</strain>
    </source>
</reference>
<name>A0A7W6H2Q7_9RHOB</name>
<dbReference type="AlphaFoldDB" id="A0A7W6H2Q7"/>
<protein>
    <submittedName>
        <fullName evidence="1">Uncharacterized protein</fullName>
    </submittedName>
</protein>
<sequence>MKCHIYNPAPPNALAKEIRRRAQIATALAQLKADLFTGAIYGD</sequence>
<evidence type="ECO:0000313" key="1">
    <source>
        <dbReference type="EMBL" id="MBB3996048.1"/>
    </source>
</evidence>
<proteinExistence type="predicted"/>
<keyword evidence="2" id="KW-1185">Reference proteome</keyword>
<evidence type="ECO:0000313" key="2">
    <source>
        <dbReference type="Proteomes" id="UP000530268"/>
    </source>
</evidence>
<accession>A0A7W6H2Q7</accession>
<dbReference type="Proteomes" id="UP000530268">
    <property type="component" value="Unassembled WGS sequence"/>
</dbReference>
<dbReference type="EMBL" id="JACIEI010000026">
    <property type="protein sequence ID" value="MBB3996048.1"/>
    <property type="molecule type" value="Genomic_DNA"/>
</dbReference>
<comment type="caution">
    <text evidence="1">The sequence shown here is derived from an EMBL/GenBank/DDBJ whole genome shotgun (WGS) entry which is preliminary data.</text>
</comment>